<accession>A0A4Y2FZ45</accession>
<dbReference type="EMBL" id="BGPR01001153">
    <property type="protein sequence ID" value="GBM46802.1"/>
    <property type="molecule type" value="Genomic_DNA"/>
</dbReference>
<organism evidence="1 2">
    <name type="scientific">Araneus ventricosus</name>
    <name type="common">Orbweaver spider</name>
    <name type="synonym">Epeira ventricosa</name>
    <dbReference type="NCBI Taxonomy" id="182803"/>
    <lineage>
        <taxon>Eukaryota</taxon>
        <taxon>Metazoa</taxon>
        <taxon>Ecdysozoa</taxon>
        <taxon>Arthropoda</taxon>
        <taxon>Chelicerata</taxon>
        <taxon>Arachnida</taxon>
        <taxon>Araneae</taxon>
        <taxon>Araneomorphae</taxon>
        <taxon>Entelegynae</taxon>
        <taxon>Araneoidea</taxon>
        <taxon>Araneidae</taxon>
        <taxon>Araneus</taxon>
    </lineage>
</organism>
<sequence length="17" mass="1803">MSSDTTSVVAHTQKVIV</sequence>
<reference evidence="1 2" key="1">
    <citation type="journal article" date="2019" name="Sci. Rep.">
        <title>Orb-weaving spider Araneus ventricosus genome elucidates the spidroin gene catalogue.</title>
        <authorList>
            <person name="Kono N."/>
            <person name="Nakamura H."/>
            <person name="Ohtoshi R."/>
            <person name="Moran D.A.P."/>
            <person name="Shinohara A."/>
            <person name="Yoshida Y."/>
            <person name="Fujiwara M."/>
            <person name="Mori M."/>
            <person name="Tomita M."/>
            <person name="Arakawa K."/>
        </authorList>
    </citation>
    <scope>NUCLEOTIDE SEQUENCE [LARGE SCALE GENOMIC DNA]</scope>
</reference>
<name>A0A4Y2FZ45_ARAVE</name>
<gene>
    <name evidence="1" type="ORF">AVEN_40010_1</name>
</gene>
<comment type="caution">
    <text evidence="1">The sequence shown here is derived from an EMBL/GenBank/DDBJ whole genome shotgun (WGS) entry which is preliminary data.</text>
</comment>
<feature type="non-terminal residue" evidence="1">
    <location>
        <position position="17"/>
    </location>
</feature>
<keyword evidence="2" id="KW-1185">Reference proteome</keyword>
<protein>
    <submittedName>
        <fullName evidence="1">Uncharacterized protein</fullName>
    </submittedName>
</protein>
<evidence type="ECO:0000313" key="1">
    <source>
        <dbReference type="EMBL" id="GBM46802.1"/>
    </source>
</evidence>
<dbReference type="Proteomes" id="UP000499080">
    <property type="component" value="Unassembled WGS sequence"/>
</dbReference>
<evidence type="ECO:0000313" key="2">
    <source>
        <dbReference type="Proteomes" id="UP000499080"/>
    </source>
</evidence>
<proteinExistence type="predicted"/>
<dbReference type="AlphaFoldDB" id="A0A4Y2FZ45"/>